<organism evidence="1 2">
    <name type="scientific">Streptomyces hygroscopicus</name>
    <dbReference type="NCBI Taxonomy" id="1912"/>
    <lineage>
        <taxon>Bacteria</taxon>
        <taxon>Bacillati</taxon>
        <taxon>Actinomycetota</taxon>
        <taxon>Actinomycetes</taxon>
        <taxon>Kitasatosporales</taxon>
        <taxon>Streptomycetaceae</taxon>
        <taxon>Streptomyces</taxon>
        <taxon>Streptomyces violaceusniger group</taxon>
    </lineage>
</organism>
<reference evidence="1" key="1">
    <citation type="submission" date="2024-05" db="EMBL/GenBank/DDBJ databases">
        <title>Whole genome shotgun sequence of Streptomyces hygroscopicus NBRC 113678.</title>
        <authorList>
            <person name="Komaki H."/>
            <person name="Tamura T."/>
        </authorList>
    </citation>
    <scope>NUCLEOTIDE SEQUENCE</scope>
    <source>
        <strain evidence="1">N11-34</strain>
    </source>
</reference>
<gene>
    <name evidence="1" type="ORF">TPA0910_71690</name>
</gene>
<dbReference type="EMBL" id="BNEK01000005">
    <property type="protein sequence ID" value="GHJ32736.1"/>
    <property type="molecule type" value="Genomic_DNA"/>
</dbReference>
<evidence type="ECO:0000313" key="2">
    <source>
        <dbReference type="Proteomes" id="UP001054854"/>
    </source>
</evidence>
<proteinExistence type="predicted"/>
<accession>A0ABQ3UC21</accession>
<name>A0ABQ3UC21_STRHY</name>
<evidence type="ECO:0000313" key="1">
    <source>
        <dbReference type="EMBL" id="GHJ32736.1"/>
    </source>
</evidence>
<dbReference type="Proteomes" id="UP001054854">
    <property type="component" value="Unassembled WGS sequence"/>
</dbReference>
<sequence>MPGDALVERVPRVQAQRGAQLEPHGHAVQDKPHIELGETAWEAIGQRVLLWVSGLRGLVRVAAASGVTGLGRLA</sequence>
<comment type="caution">
    <text evidence="1">The sequence shown here is derived from an EMBL/GenBank/DDBJ whole genome shotgun (WGS) entry which is preliminary data.</text>
</comment>
<keyword evidence="2" id="KW-1185">Reference proteome</keyword>
<protein>
    <submittedName>
        <fullName evidence="1">Uncharacterized protein</fullName>
    </submittedName>
</protein>